<name>W1PDC0_AMBTC</name>
<dbReference type="HOGENOM" id="CLU_131157_1_0_1"/>
<dbReference type="AlphaFoldDB" id="W1PDC0"/>
<gene>
    <name evidence="1" type="ORF">AMTR_s00006p00179660</name>
</gene>
<proteinExistence type="predicted"/>
<accession>W1PDC0</accession>
<evidence type="ECO:0000313" key="2">
    <source>
        <dbReference type="Proteomes" id="UP000017836"/>
    </source>
</evidence>
<dbReference type="Gramene" id="ERN05674">
    <property type="protein sequence ID" value="ERN05674"/>
    <property type="gene ID" value="AMTR_s00006p00179660"/>
</dbReference>
<protein>
    <submittedName>
        <fullName evidence="1">Uncharacterized protein</fullName>
    </submittedName>
</protein>
<organism evidence="1 2">
    <name type="scientific">Amborella trichopoda</name>
    <dbReference type="NCBI Taxonomy" id="13333"/>
    <lineage>
        <taxon>Eukaryota</taxon>
        <taxon>Viridiplantae</taxon>
        <taxon>Streptophyta</taxon>
        <taxon>Embryophyta</taxon>
        <taxon>Tracheophyta</taxon>
        <taxon>Spermatophyta</taxon>
        <taxon>Magnoliopsida</taxon>
        <taxon>Amborellales</taxon>
        <taxon>Amborellaceae</taxon>
        <taxon>Amborella</taxon>
    </lineage>
</organism>
<reference evidence="2" key="1">
    <citation type="journal article" date="2013" name="Science">
        <title>The Amborella genome and the evolution of flowering plants.</title>
        <authorList>
            <consortium name="Amborella Genome Project"/>
        </authorList>
    </citation>
    <scope>NUCLEOTIDE SEQUENCE [LARGE SCALE GENOMIC DNA]</scope>
</reference>
<evidence type="ECO:0000313" key="1">
    <source>
        <dbReference type="EMBL" id="ERN05674.1"/>
    </source>
</evidence>
<dbReference type="EMBL" id="KI393980">
    <property type="protein sequence ID" value="ERN05674.1"/>
    <property type="molecule type" value="Genomic_DNA"/>
</dbReference>
<sequence length="98" mass="10936">MALARTGVRVLKGSHDDPVINSELVPSDLRCLIEILKAKSKAVHKLLKVIRPEPNLVHQKMMTDRGDRCWPVTTFMVAGRMDDLVNFSVQRLGGIPTC</sequence>
<dbReference type="Proteomes" id="UP000017836">
    <property type="component" value="Unassembled WGS sequence"/>
</dbReference>
<keyword evidence="2" id="KW-1185">Reference proteome</keyword>